<dbReference type="PANTHER" id="PTHR22683">
    <property type="entry name" value="SPORULATION PROTEIN RELATED"/>
    <property type="match status" value="1"/>
</dbReference>
<keyword evidence="10 16" id="KW-1133">Transmembrane helix</keyword>
<gene>
    <name evidence="18" type="ORF">SAMN04488068_0520</name>
</gene>
<dbReference type="PANTHER" id="PTHR22683:SF41">
    <property type="entry name" value="DNA TRANSLOCASE FTSK"/>
    <property type="match status" value="1"/>
</dbReference>
<evidence type="ECO:0000256" key="14">
    <source>
        <dbReference type="PROSITE-ProRule" id="PRU00289"/>
    </source>
</evidence>
<comment type="subcellular location">
    <subcellularLocation>
        <location evidence="1">Cell membrane</location>
        <topology evidence="1">Multi-pass membrane protein</topology>
    </subcellularLocation>
</comment>
<evidence type="ECO:0000256" key="8">
    <source>
        <dbReference type="ARBA" id="ARBA00022829"/>
    </source>
</evidence>
<dbReference type="Pfam" id="PF09397">
    <property type="entry name" value="FtsK_gamma"/>
    <property type="match status" value="1"/>
</dbReference>
<dbReference type="GO" id="GO:0051301">
    <property type="term" value="P:cell division"/>
    <property type="evidence" value="ECO:0007669"/>
    <property type="project" value="UniProtKB-KW"/>
</dbReference>
<feature type="binding site" evidence="14">
    <location>
        <begin position="508"/>
        <end position="515"/>
    </location>
    <ligand>
        <name>ATP</name>
        <dbReference type="ChEBI" id="CHEBI:30616"/>
    </ligand>
</feature>
<dbReference type="Gene3D" id="3.30.980.40">
    <property type="match status" value="1"/>
</dbReference>
<dbReference type="Pfam" id="PF01580">
    <property type="entry name" value="FtsK_SpoIIIE"/>
    <property type="match status" value="1"/>
</dbReference>
<dbReference type="InterPro" id="IPR036390">
    <property type="entry name" value="WH_DNA-bd_sf"/>
</dbReference>
<dbReference type="Pfam" id="PF13491">
    <property type="entry name" value="FtsK_4TM"/>
    <property type="match status" value="1"/>
</dbReference>
<evidence type="ECO:0000256" key="1">
    <source>
        <dbReference type="ARBA" id="ARBA00004651"/>
    </source>
</evidence>
<dbReference type="PROSITE" id="PS50901">
    <property type="entry name" value="FTSK"/>
    <property type="match status" value="1"/>
</dbReference>
<keyword evidence="19" id="KW-1185">Reference proteome</keyword>
<keyword evidence="12 16" id="KW-0472">Membrane</keyword>
<keyword evidence="8" id="KW-0159">Chromosome partition</keyword>
<feature type="compositionally biased region" description="Low complexity" evidence="15">
    <location>
        <begin position="245"/>
        <end position="257"/>
    </location>
</feature>
<dbReference type="RefSeq" id="WP_245793062.1">
    <property type="nucleotide sequence ID" value="NZ_FQWZ01000001.1"/>
</dbReference>
<keyword evidence="6 16" id="KW-0812">Transmembrane</keyword>
<comment type="similarity">
    <text evidence="2">Belongs to the FtsK/SpoIIIE/SftA family.</text>
</comment>
<feature type="region of interest" description="Disordered" evidence="15">
    <location>
        <begin position="224"/>
        <end position="288"/>
    </location>
</feature>
<feature type="region of interest" description="Disordered" evidence="15">
    <location>
        <begin position="834"/>
        <end position="853"/>
    </location>
</feature>
<evidence type="ECO:0000256" key="11">
    <source>
        <dbReference type="ARBA" id="ARBA00023125"/>
    </source>
</evidence>
<evidence type="ECO:0000313" key="19">
    <source>
        <dbReference type="Proteomes" id="UP000199758"/>
    </source>
</evidence>
<dbReference type="EMBL" id="FQWZ01000001">
    <property type="protein sequence ID" value="SHG51252.1"/>
    <property type="molecule type" value="Genomic_DNA"/>
</dbReference>
<feature type="region of interest" description="Disordered" evidence="15">
    <location>
        <begin position="322"/>
        <end position="369"/>
    </location>
</feature>
<dbReference type="Gene3D" id="1.10.10.10">
    <property type="entry name" value="Winged helix-like DNA-binding domain superfamily/Winged helix DNA-binding domain"/>
    <property type="match status" value="1"/>
</dbReference>
<dbReference type="CDD" id="cd01127">
    <property type="entry name" value="TrwB_TraG_TraD_VirD4"/>
    <property type="match status" value="1"/>
</dbReference>
<evidence type="ECO:0000256" key="10">
    <source>
        <dbReference type="ARBA" id="ARBA00022989"/>
    </source>
</evidence>
<evidence type="ECO:0000256" key="6">
    <source>
        <dbReference type="ARBA" id="ARBA00022692"/>
    </source>
</evidence>
<evidence type="ECO:0000259" key="17">
    <source>
        <dbReference type="PROSITE" id="PS50901"/>
    </source>
</evidence>
<keyword evidence="11" id="KW-0238">DNA-binding</keyword>
<feature type="domain" description="FtsK" evidence="17">
    <location>
        <begin position="491"/>
        <end position="709"/>
    </location>
</feature>
<dbReference type="InterPro" id="IPR025199">
    <property type="entry name" value="FtsK_4TM"/>
</dbReference>
<keyword evidence="5" id="KW-0132">Cell division</keyword>
<dbReference type="InterPro" id="IPR036388">
    <property type="entry name" value="WH-like_DNA-bd_sf"/>
</dbReference>
<proteinExistence type="inferred from homology"/>
<dbReference type="AlphaFoldDB" id="A0A1M5KEM6"/>
<feature type="compositionally biased region" description="Low complexity" evidence="15">
    <location>
        <begin position="338"/>
        <end position="348"/>
    </location>
</feature>
<evidence type="ECO:0000256" key="5">
    <source>
        <dbReference type="ARBA" id="ARBA00022618"/>
    </source>
</evidence>
<evidence type="ECO:0000256" key="15">
    <source>
        <dbReference type="SAM" id="MobiDB-lite"/>
    </source>
</evidence>
<keyword evidence="9 14" id="KW-0067">ATP-binding</keyword>
<feature type="transmembrane region" description="Helical" evidence="16">
    <location>
        <begin position="26"/>
        <end position="46"/>
    </location>
</feature>
<feature type="transmembrane region" description="Helical" evidence="16">
    <location>
        <begin position="66"/>
        <end position="93"/>
    </location>
</feature>
<dbReference type="GO" id="GO:0007059">
    <property type="term" value="P:chromosome segregation"/>
    <property type="evidence" value="ECO:0007669"/>
    <property type="project" value="UniProtKB-KW"/>
</dbReference>
<dbReference type="SMART" id="SM00843">
    <property type="entry name" value="Ftsk_gamma"/>
    <property type="match status" value="1"/>
</dbReference>
<evidence type="ECO:0000256" key="12">
    <source>
        <dbReference type="ARBA" id="ARBA00023136"/>
    </source>
</evidence>
<accession>A0A1M5KEM6</accession>
<dbReference type="Proteomes" id="UP000199758">
    <property type="component" value="Unassembled WGS sequence"/>
</dbReference>
<dbReference type="InterPro" id="IPR002543">
    <property type="entry name" value="FtsK_dom"/>
</dbReference>
<evidence type="ECO:0000256" key="16">
    <source>
        <dbReference type="SAM" id="Phobius"/>
    </source>
</evidence>
<feature type="transmembrane region" description="Helical" evidence="16">
    <location>
        <begin position="153"/>
        <end position="170"/>
    </location>
</feature>
<keyword evidence="7 14" id="KW-0547">Nucleotide-binding</keyword>
<dbReference type="GO" id="GO:0003677">
    <property type="term" value="F:DNA binding"/>
    <property type="evidence" value="ECO:0007669"/>
    <property type="project" value="UniProtKB-KW"/>
</dbReference>
<evidence type="ECO:0000256" key="4">
    <source>
        <dbReference type="ARBA" id="ARBA00022475"/>
    </source>
</evidence>
<evidence type="ECO:0000256" key="9">
    <source>
        <dbReference type="ARBA" id="ARBA00022840"/>
    </source>
</evidence>
<dbReference type="GO" id="GO:0005886">
    <property type="term" value="C:plasma membrane"/>
    <property type="evidence" value="ECO:0007669"/>
    <property type="project" value="UniProtKB-SubCell"/>
</dbReference>
<dbReference type="InterPro" id="IPR018541">
    <property type="entry name" value="Ftsk_gamma"/>
</dbReference>
<evidence type="ECO:0000256" key="7">
    <source>
        <dbReference type="ARBA" id="ARBA00022741"/>
    </source>
</evidence>
<feature type="transmembrane region" description="Helical" evidence="16">
    <location>
        <begin position="114"/>
        <end position="133"/>
    </location>
</feature>
<keyword evidence="13" id="KW-0131">Cell cycle</keyword>
<dbReference type="Pfam" id="PF17854">
    <property type="entry name" value="FtsK_alpha"/>
    <property type="match status" value="1"/>
</dbReference>
<evidence type="ECO:0000256" key="13">
    <source>
        <dbReference type="ARBA" id="ARBA00023306"/>
    </source>
</evidence>
<evidence type="ECO:0000313" key="18">
    <source>
        <dbReference type="EMBL" id="SHG51252.1"/>
    </source>
</evidence>
<keyword evidence="4" id="KW-1003">Cell membrane</keyword>
<organism evidence="18 19">
    <name type="scientific">Hydrocarboniphaga daqingensis</name>
    <dbReference type="NCBI Taxonomy" id="490188"/>
    <lineage>
        <taxon>Bacteria</taxon>
        <taxon>Pseudomonadati</taxon>
        <taxon>Pseudomonadota</taxon>
        <taxon>Gammaproteobacteria</taxon>
        <taxon>Nevskiales</taxon>
        <taxon>Nevskiaceae</taxon>
        <taxon>Hydrocarboniphaga</taxon>
    </lineage>
</organism>
<sequence>MVKSKSQATDDLANAGWLERLPRETVLLACAGLTLFLLVALISFNADDAGWSSSGTGGPAHNLVGGVGAWIADILLSLFGYVAFFLPWAVFVLGLRYYRGRPAASGIQWPLRAIAWLILLPSFAGLCALHVGTFPSFPPQGSGGIAGQALGNWLVSMLNPVGASLLLLTLTLSGLPVALMFSWVSVLDSVGAMVLRLWALRPEIEPAAADDELDADADAVPVLAEASPREPQQSARGKRSAPTLAASMSPVAATAAEADAEDDDLPWLKRRKPPQVNARQTPSLGRPETQLDLLPAADDLDEPVAPVFTPPIEIAELDVPETFDDPPAMRAKPKPTRKPAAAKPDAPAVPQFDGDPIPPFSLLDMPRPTGKRYTPEELERLSRDVENHLKDFGIKAQVVNAMPGPVITRFELQPAPGVKGAQITNLSNDLARSLSVSRVRVIEVIEGKPYVGLEIPNTKREMVWLREILDSPGYKSSSSPLTMALGKDIAGNPVSVDMAKMPHLLVAGTTGAGKSVAINVMILSMLYKATKEQVRFIFVDPKMLELSVYADIPHLLTPVVTDMKDAANALRWCVAEMERRYRLMTAMGVRNLAGLNRKIEEAEAAGEPILDPTKNAPQLFDDEGFAPTPVYLKNMPHIVIVIDELADMMMVVGKKVEELIARIAQKARAAGIHLIVATQRPSVDVITGLIKANIPSRIAFQVASRIDSRTILDQQGAETLLGHGDMLYRPIGASTVARVHGAFVDDHEVHKVVAYLKQVGQPDYIEDILADEAPVNAPGSGGGEDNPESDALYDQAVAIVLETRKASVSWVQRRLKIGYNRAARMVEQMEAAGIVGPSGPGGNREILVPGGRD</sequence>
<protein>
    <recommendedName>
        <fullName evidence="3">DNA translocase FtsK</fullName>
    </recommendedName>
</protein>
<name>A0A1M5KEM6_9GAMM</name>
<dbReference type="InterPro" id="IPR041027">
    <property type="entry name" value="FtsK_alpha"/>
</dbReference>
<dbReference type="FunFam" id="3.40.50.300:FF:000209">
    <property type="entry name" value="Cell division protein FtsK"/>
    <property type="match status" value="1"/>
</dbReference>
<evidence type="ECO:0000256" key="2">
    <source>
        <dbReference type="ARBA" id="ARBA00006474"/>
    </source>
</evidence>
<dbReference type="GO" id="GO:0005524">
    <property type="term" value="F:ATP binding"/>
    <property type="evidence" value="ECO:0007669"/>
    <property type="project" value="UniProtKB-UniRule"/>
</dbReference>
<feature type="transmembrane region" description="Helical" evidence="16">
    <location>
        <begin position="177"/>
        <end position="199"/>
    </location>
</feature>
<dbReference type="SUPFAM" id="SSF46785">
    <property type="entry name" value="Winged helix' DNA-binding domain"/>
    <property type="match status" value="1"/>
</dbReference>
<dbReference type="SUPFAM" id="SSF52540">
    <property type="entry name" value="P-loop containing nucleoside triphosphate hydrolases"/>
    <property type="match status" value="1"/>
</dbReference>
<evidence type="ECO:0000256" key="3">
    <source>
        <dbReference type="ARBA" id="ARBA00020887"/>
    </source>
</evidence>
<dbReference type="Gene3D" id="3.40.50.300">
    <property type="entry name" value="P-loop containing nucleotide triphosphate hydrolases"/>
    <property type="match status" value="1"/>
</dbReference>
<dbReference type="STRING" id="490188.SAMN04488068_0520"/>
<dbReference type="InterPro" id="IPR027417">
    <property type="entry name" value="P-loop_NTPase"/>
</dbReference>
<reference evidence="18 19" key="1">
    <citation type="submission" date="2016-11" db="EMBL/GenBank/DDBJ databases">
        <authorList>
            <person name="Jaros S."/>
            <person name="Januszkiewicz K."/>
            <person name="Wedrychowicz H."/>
        </authorList>
    </citation>
    <scope>NUCLEOTIDE SEQUENCE [LARGE SCALE GENOMIC DNA]</scope>
    <source>
        <strain evidence="18 19">CGMCC 1.7049</strain>
    </source>
</reference>
<dbReference type="InterPro" id="IPR050206">
    <property type="entry name" value="FtsK/SpoIIIE/SftA"/>
</dbReference>